<accession>A0A0D2FH63</accession>
<dbReference type="AlphaFoldDB" id="A0A0D2FH63"/>
<dbReference type="HOGENOM" id="CLU_013539_1_0_1"/>
<protein>
    <submittedName>
        <fullName evidence="1">Uncharacterized protein</fullName>
    </submittedName>
</protein>
<proteinExistence type="predicted"/>
<dbReference type="STRING" id="5601.A0A0D2FH63"/>
<sequence>MAAPSSHHSVKDWSALVRARHTFTTEQLQKFNAAGVDPYLIQIAQLTGLQFNISLQGQRNLANALSSLPQTEFYGQRIGIGFSDRHIARILAESDGGFAFLGILGCLGEYFASDVVVAVIMKLASTIQVDEICEGSQPSDFQWKRLVRLCQGVLATSPVGTLITRNHQSLRTSTDHVNVAQIVEGLMNMSRLVGGGAQKFSLEHAGSDVFWFATVAEYLFDLKVAVQDLNGTELYSQPGVGATLAQFVLRSGVPVYSDDAVELLSLSKAFPDFVRSHGPFDSSALNTGTVLDHLNKVPLVGGGRVTWEKLFRSCFGRTFTDIEPSLVAEFTGGAASLLSSALQYGQTRSQEFFLPHASTVRGLSGYGLVETVTSWFPELRRMAPQMGKAARLPFQQARDRLDEISATLDSSCMCSSCGNAPATSTEFCKHSVVETILELGLYIARTVVIPNLFPKRAGVMAFYERLHAARLIYRAQEAPTTEAFLKRFAAALPTPRNMIETMCLLFVGSVPKDLVENPLSVSYEGITVSVSAWNPNSGVRDPENEHVVIRQRAGVNVSAGSSHLNGRIFDHGYWMPFENKRDDGQSEVLSFGQCFELLRTKPKEVRQIVKPKMGNLMISYIRADKTEEGRARKLGWLVL</sequence>
<dbReference type="EMBL" id="KN846960">
    <property type="protein sequence ID" value="KIW66105.1"/>
    <property type="molecule type" value="Genomic_DNA"/>
</dbReference>
<gene>
    <name evidence="1" type="ORF">PV04_08309</name>
</gene>
<dbReference type="Proteomes" id="UP000054266">
    <property type="component" value="Unassembled WGS sequence"/>
</dbReference>
<reference evidence="1 2" key="1">
    <citation type="submission" date="2015-01" db="EMBL/GenBank/DDBJ databases">
        <title>The Genome Sequence of Capronia semiimmersa CBS27337.</title>
        <authorList>
            <consortium name="The Broad Institute Genomics Platform"/>
            <person name="Cuomo C."/>
            <person name="de Hoog S."/>
            <person name="Gorbushina A."/>
            <person name="Stielow B."/>
            <person name="Teixiera M."/>
            <person name="Abouelleil A."/>
            <person name="Chapman S.B."/>
            <person name="Priest M."/>
            <person name="Young S.K."/>
            <person name="Wortman J."/>
            <person name="Nusbaum C."/>
            <person name="Birren B."/>
        </authorList>
    </citation>
    <scope>NUCLEOTIDE SEQUENCE [LARGE SCALE GENOMIC DNA]</scope>
    <source>
        <strain evidence="1 2">CBS 27337</strain>
    </source>
</reference>
<evidence type="ECO:0000313" key="2">
    <source>
        <dbReference type="Proteomes" id="UP000054266"/>
    </source>
</evidence>
<name>A0A0D2FH63_9EURO</name>
<organism evidence="1 2">
    <name type="scientific">Phialophora macrospora</name>
    <dbReference type="NCBI Taxonomy" id="1851006"/>
    <lineage>
        <taxon>Eukaryota</taxon>
        <taxon>Fungi</taxon>
        <taxon>Dikarya</taxon>
        <taxon>Ascomycota</taxon>
        <taxon>Pezizomycotina</taxon>
        <taxon>Eurotiomycetes</taxon>
        <taxon>Chaetothyriomycetidae</taxon>
        <taxon>Chaetothyriales</taxon>
        <taxon>Herpotrichiellaceae</taxon>
        <taxon>Phialophora</taxon>
    </lineage>
</organism>
<evidence type="ECO:0000313" key="1">
    <source>
        <dbReference type="EMBL" id="KIW66105.1"/>
    </source>
</evidence>
<keyword evidence="2" id="KW-1185">Reference proteome</keyword>